<proteinExistence type="predicted"/>
<evidence type="ECO:0000313" key="2">
    <source>
        <dbReference type="EMBL" id="MBK1671038.1"/>
    </source>
</evidence>
<keyword evidence="3" id="KW-1185">Reference proteome</keyword>
<evidence type="ECO:0000259" key="1">
    <source>
        <dbReference type="Pfam" id="PF12762"/>
    </source>
</evidence>
<accession>A0ABS1DLP3</accession>
<reference evidence="2 3" key="1">
    <citation type="journal article" date="2020" name="Microorganisms">
        <title>Osmotic Adaptation and Compatible Solute Biosynthesis of Phototrophic Bacteria as Revealed from Genome Analyses.</title>
        <authorList>
            <person name="Imhoff J.F."/>
            <person name="Rahn T."/>
            <person name="Kunzel S."/>
            <person name="Keller A."/>
            <person name="Neulinger S.C."/>
        </authorList>
    </citation>
    <scope>NUCLEOTIDE SEQUENCE [LARGE SCALE GENOMIC DNA]</scope>
    <source>
        <strain evidence="2 3">DSM 9895</strain>
    </source>
</reference>
<sequence length="89" mass="10187">MIHQPYSIGPMAAHIVLPWIHRVFANLKACAVGVYHGLRRRHLQAYLDEFVFRFNRRYARHAAFRRPLGLGAKVEPITNNLLVKPEAGA</sequence>
<dbReference type="Pfam" id="PF12762">
    <property type="entry name" value="DDE_Tnp_IS1595"/>
    <property type="match status" value="1"/>
</dbReference>
<gene>
    <name evidence="2" type="ORF">CKO28_23810</name>
</gene>
<dbReference type="EMBL" id="NRRL01000138">
    <property type="protein sequence ID" value="MBK1671038.1"/>
    <property type="molecule type" value="Genomic_DNA"/>
</dbReference>
<dbReference type="Proteomes" id="UP001296873">
    <property type="component" value="Unassembled WGS sequence"/>
</dbReference>
<organism evidence="2 3">
    <name type="scientific">Rhodovibrio sodomensis</name>
    <dbReference type="NCBI Taxonomy" id="1088"/>
    <lineage>
        <taxon>Bacteria</taxon>
        <taxon>Pseudomonadati</taxon>
        <taxon>Pseudomonadota</taxon>
        <taxon>Alphaproteobacteria</taxon>
        <taxon>Rhodospirillales</taxon>
        <taxon>Rhodovibrionaceae</taxon>
        <taxon>Rhodovibrio</taxon>
    </lineage>
</organism>
<feature type="domain" description="ISXO2-like transposase" evidence="1">
    <location>
        <begin position="14"/>
        <end position="55"/>
    </location>
</feature>
<dbReference type="InterPro" id="IPR024445">
    <property type="entry name" value="Tnp_ISXO2-like"/>
</dbReference>
<comment type="caution">
    <text evidence="2">The sequence shown here is derived from an EMBL/GenBank/DDBJ whole genome shotgun (WGS) entry which is preliminary data.</text>
</comment>
<protein>
    <recommendedName>
        <fullName evidence="1">ISXO2-like transposase domain-containing protein</fullName>
    </recommendedName>
</protein>
<name>A0ABS1DLP3_9PROT</name>
<evidence type="ECO:0000313" key="3">
    <source>
        <dbReference type="Proteomes" id="UP001296873"/>
    </source>
</evidence>